<evidence type="ECO:0000256" key="1">
    <source>
        <dbReference type="SAM" id="MobiDB-lite"/>
    </source>
</evidence>
<proteinExistence type="predicted"/>
<sequence length="283" mass="30693">MVGAGSGGRWVRITAEVVVEVRDAAALEREALAHVDGVEFSVDDGSVATVEQVRAGARDAVRGDPLAALEILADPSAMVDSVAGVHALQAEYRVEDIGREGGPLPDFAALFPPCGCDDPACAAVTPRTAAVLWSVGQVLAGFAYDDVLEHGDDPVGETVAWSVFDEFPRATWHRDAVWRRLVARSFDDLSLDLESGRRPVPRSRAEEVVLSLMVRHARAAVADGWESLEVGFTAMPRHRDDFDWASLVDTETDTDPGGTDDVAAWHTPFPTAEKRDPRRPFRR</sequence>
<feature type="compositionally biased region" description="Basic and acidic residues" evidence="1">
    <location>
        <begin position="272"/>
        <end position="283"/>
    </location>
</feature>
<dbReference type="Proteomes" id="UP001141259">
    <property type="component" value="Unassembled WGS sequence"/>
</dbReference>
<organism evidence="2 3">
    <name type="scientific">Umezawaea endophytica</name>
    <dbReference type="NCBI Taxonomy" id="1654476"/>
    <lineage>
        <taxon>Bacteria</taxon>
        <taxon>Bacillati</taxon>
        <taxon>Actinomycetota</taxon>
        <taxon>Actinomycetes</taxon>
        <taxon>Pseudonocardiales</taxon>
        <taxon>Pseudonocardiaceae</taxon>
        <taxon>Umezawaea</taxon>
    </lineage>
</organism>
<feature type="region of interest" description="Disordered" evidence="1">
    <location>
        <begin position="248"/>
        <end position="283"/>
    </location>
</feature>
<gene>
    <name evidence="2" type="ORF">NZH93_00855</name>
</gene>
<protein>
    <submittedName>
        <fullName evidence="2">Uncharacterized protein</fullName>
    </submittedName>
</protein>
<reference evidence="2" key="1">
    <citation type="submission" date="2022-08" db="EMBL/GenBank/DDBJ databases">
        <authorList>
            <person name="Tistechok S."/>
            <person name="Samborskyy M."/>
            <person name="Roman I."/>
        </authorList>
    </citation>
    <scope>NUCLEOTIDE SEQUENCE</scope>
    <source>
        <strain evidence="2">DSM 103496</strain>
    </source>
</reference>
<accession>A0A9X2VG07</accession>
<name>A0A9X2VG07_9PSEU</name>
<comment type="caution">
    <text evidence="2">The sequence shown here is derived from an EMBL/GenBank/DDBJ whole genome shotgun (WGS) entry which is preliminary data.</text>
</comment>
<dbReference type="RefSeq" id="WP_259620907.1">
    <property type="nucleotide sequence ID" value="NZ_JANYMP010000001.1"/>
</dbReference>
<dbReference type="AlphaFoldDB" id="A0A9X2VG07"/>
<keyword evidence="3" id="KW-1185">Reference proteome</keyword>
<evidence type="ECO:0000313" key="2">
    <source>
        <dbReference type="EMBL" id="MCS7475387.1"/>
    </source>
</evidence>
<dbReference type="EMBL" id="JANYMP010000001">
    <property type="protein sequence ID" value="MCS7475387.1"/>
    <property type="molecule type" value="Genomic_DNA"/>
</dbReference>
<evidence type="ECO:0000313" key="3">
    <source>
        <dbReference type="Proteomes" id="UP001141259"/>
    </source>
</evidence>